<dbReference type="PATRIC" id="fig|86416.3.peg.490"/>
<evidence type="ECO:0000313" key="10">
    <source>
        <dbReference type="Proteomes" id="UP000013523"/>
    </source>
</evidence>
<evidence type="ECO:0000256" key="2">
    <source>
        <dbReference type="ARBA" id="ARBA00010312"/>
    </source>
</evidence>
<evidence type="ECO:0000256" key="5">
    <source>
        <dbReference type="ARBA" id="ARBA00023002"/>
    </source>
</evidence>
<dbReference type="InterPro" id="IPR006657">
    <property type="entry name" value="MoPterin_dinucl-bd_dom"/>
</dbReference>
<dbReference type="GO" id="GO:0051539">
    <property type="term" value="F:4 iron, 4 sulfur cluster binding"/>
    <property type="evidence" value="ECO:0007669"/>
    <property type="project" value="InterPro"/>
</dbReference>
<dbReference type="GO" id="GO:0009061">
    <property type="term" value="P:anaerobic respiration"/>
    <property type="evidence" value="ECO:0007669"/>
    <property type="project" value="TreeGrafter"/>
</dbReference>
<dbReference type="Pfam" id="PF00384">
    <property type="entry name" value="Molybdopterin"/>
    <property type="match status" value="1"/>
</dbReference>
<dbReference type="Gene3D" id="3.40.50.740">
    <property type="match status" value="1"/>
</dbReference>
<keyword evidence="7" id="KW-0411">Iron-sulfur</keyword>
<dbReference type="GO" id="GO:0009055">
    <property type="term" value="F:electron transfer activity"/>
    <property type="evidence" value="ECO:0007669"/>
    <property type="project" value="TreeGrafter"/>
</dbReference>
<keyword evidence="6" id="KW-0408">Iron</keyword>
<dbReference type="GO" id="GO:0030288">
    <property type="term" value="C:outer membrane-bounded periplasmic space"/>
    <property type="evidence" value="ECO:0007669"/>
    <property type="project" value="TreeGrafter"/>
</dbReference>
<dbReference type="KEGG" id="cpas:Clopa_0513"/>
<dbReference type="AlphaFoldDB" id="R4K4W8"/>
<dbReference type="SUPFAM" id="SSF50692">
    <property type="entry name" value="ADC-like"/>
    <property type="match status" value="1"/>
</dbReference>
<reference evidence="9 10" key="1">
    <citation type="submission" date="2012-01" db="EMBL/GenBank/DDBJ databases">
        <title>Complete sequence of chromosome of Clostridium pasteurianum BC1.</title>
        <authorList>
            <consortium name="US DOE Joint Genome Institute"/>
            <person name="Lucas S."/>
            <person name="Han J."/>
            <person name="Lapidus A."/>
            <person name="Cheng J.-F."/>
            <person name="Goodwin L."/>
            <person name="Pitluck S."/>
            <person name="Peters L."/>
            <person name="Mikhailova N."/>
            <person name="Teshima H."/>
            <person name="Detter J.C."/>
            <person name="Han C."/>
            <person name="Tapia R."/>
            <person name="Land M."/>
            <person name="Hauser L."/>
            <person name="Kyrpides N."/>
            <person name="Ivanova N."/>
            <person name="Pagani I."/>
            <person name="Dunn J."/>
            <person name="Taghavi S."/>
            <person name="Francis A."/>
            <person name="van der Lelie D."/>
            <person name="Woyke T."/>
        </authorList>
    </citation>
    <scope>NUCLEOTIDE SEQUENCE [LARGE SCALE GENOMIC DNA]</scope>
    <source>
        <strain evidence="9 10">BC1</strain>
    </source>
</reference>
<dbReference type="Gene3D" id="2.40.40.20">
    <property type="match status" value="1"/>
</dbReference>
<evidence type="ECO:0000256" key="3">
    <source>
        <dbReference type="ARBA" id="ARBA00022505"/>
    </source>
</evidence>
<keyword evidence="10" id="KW-1185">Reference proteome</keyword>
<dbReference type="STRING" id="86416.Clopa_0513"/>
<dbReference type="NCBIfam" id="TIGR02166">
    <property type="entry name" value="dmsA_ynfE"/>
    <property type="match status" value="1"/>
</dbReference>
<evidence type="ECO:0000313" key="9">
    <source>
        <dbReference type="EMBL" id="AGK95564.1"/>
    </source>
</evidence>
<dbReference type="PANTHER" id="PTHR43742">
    <property type="entry name" value="TRIMETHYLAMINE-N-OXIDE REDUCTASE"/>
    <property type="match status" value="1"/>
</dbReference>
<evidence type="ECO:0000256" key="7">
    <source>
        <dbReference type="ARBA" id="ARBA00023014"/>
    </source>
</evidence>
<accession>R4K4W8</accession>
<evidence type="ECO:0000256" key="6">
    <source>
        <dbReference type="ARBA" id="ARBA00023004"/>
    </source>
</evidence>
<dbReference type="CDD" id="cd02794">
    <property type="entry name" value="MopB_CT_DmsA-EC"/>
    <property type="match status" value="1"/>
</dbReference>
<dbReference type="GO" id="GO:0030151">
    <property type="term" value="F:molybdenum ion binding"/>
    <property type="evidence" value="ECO:0007669"/>
    <property type="project" value="InterPro"/>
</dbReference>
<name>R4K4W8_CLOPA</name>
<dbReference type="eggNOG" id="COG0243">
    <property type="taxonomic scope" value="Bacteria"/>
</dbReference>
<dbReference type="InterPro" id="IPR050612">
    <property type="entry name" value="Prok_Mopterin_Oxidored"/>
</dbReference>
<dbReference type="Gene3D" id="3.40.50.12440">
    <property type="match status" value="1"/>
</dbReference>
<proteinExistence type="inferred from homology"/>
<protein>
    <submittedName>
        <fullName evidence="9">Anaerobic dimethyl sulfoxide reductase, A subunit, DmsA/YnfE family</fullName>
    </submittedName>
</protein>
<dbReference type="OrthoDB" id="9803192at2"/>
<dbReference type="Proteomes" id="UP000013523">
    <property type="component" value="Chromosome"/>
</dbReference>
<evidence type="ECO:0000256" key="1">
    <source>
        <dbReference type="ARBA" id="ARBA00001942"/>
    </source>
</evidence>
<comment type="cofactor">
    <cofactor evidence="1">
        <name>Mo-bis(molybdopterin guanine dinucleotide)</name>
        <dbReference type="ChEBI" id="CHEBI:60539"/>
    </cofactor>
</comment>
<dbReference type="PANTHER" id="PTHR43742:SF3">
    <property type="entry name" value="DIMETHYL SULFOXIDE REDUCTASE DMSA"/>
    <property type="match status" value="1"/>
</dbReference>
<dbReference type="InterPro" id="IPR006656">
    <property type="entry name" value="Mopterin_OxRdtase"/>
</dbReference>
<dbReference type="InterPro" id="IPR011888">
    <property type="entry name" value="Anaer_DMSO_reductase"/>
</dbReference>
<dbReference type="EMBL" id="CP003261">
    <property type="protein sequence ID" value="AGK95564.1"/>
    <property type="molecule type" value="Genomic_DNA"/>
</dbReference>
<organism evidence="9 10">
    <name type="scientific">Clostridium pasteurianum BC1</name>
    <dbReference type="NCBI Taxonomy" id="86416"/>
    <lineage>
        <taxon>Bacteria</taxon>
        <taxon>Bacillati</taxon>
        <taxon>Bacillota</taxon>
        <taxon>Clostridia</taxon>
        <taxon>Eubacteriales</taxon>
        <taxon>Clostridiaceae</taxon>
        <taxon>Clostridium</taxon>
    </lineage>
</organism>
<dbReference type="InterPro" id="IPR006963">
    <property type="entry name" value="Mopterin_OxRdtase_4Fe-4S_dom"/>
</dbReference>
<gene>
    <name evidence="9" type="ORF">Clopa_0513</name>
</gene>
<feature type="domain" description="4Fe-4S Mo/W bis-MGD-type" evidence="8">
    <location>
        <begin position="32"/>
        <end position="93"/>
    </location>
</feature>
<keyword evidence="5" id="KW-0560">Oxidoreductase</keyword>
<dbReference type="GO" id="GO:0009389">
    <property type="term" value="F:dimethyl sulfoxide reductase activity"/>
    <property type="evidence" value="ECO:0007669"/>
    <property type="project" value="InterPro"/>
</dbReference>
<dbReference type="RefSeq" id="WP_015613891.1">
    <property type="nucleotide sequence ID" value="NC_021182.1"/>
</dbReference>
<sequence length="771" mass="86855">MENFHFIEDLFKEDGFHSYKANIEEEVNENREKIISTSGSHNCGGRCVIKVHVRNNSIVRISTEDNIVDTKVVPQLRGCLRCRSYRNRMYNYNRLKFPMKRIGKRGEGKFKRITWEEAIDTIADNTKGVMKKYGKDAIYVQYATGNAGRVAERTWMKRLLGMYGGFLDYYGSYSTACTQIATPYTFGTIYTGSSRDTWQNSKLIILLGFNPAETIHGTNTAYYLKLAKEAGAKIISIDPIYSNTAIALADKWIPIRPTTDSALLDAMAYVIITENLQDQKFLNSYCLGFDDEHMPYGIPRGNSYKSYILGEGEDKIPKTSTWAEDITGIPQETIVELAREYAVNKPSALIEGFGPQRHAYGEQYTRSGTVLAAITGNIGINGGWASGTGYPTRQEFVASIPAYNPNKAKISVYSWPDAIARGKGMGAELSVTGVEKLSSNIKLMFNLGGNILVNQHGDSNGTAKLLEKEELVEFIVVSDHFLTPSAKFADILLPADNMMERDDIVTPWGPGDYVIYMNKAVDTVFQCRNGYEWISDLAEKLGLKEEFTEGKSIDEWMGYLVEETAKKNPGFPSFKEFKEKSIYRWNYDEPSIAFEQEIKDPENNPFPTPSGKIEIFSERLWNMNNPLEIPAVPKYVSAWEGPEDPMKERYPLQCIGHHYKRRVHSTFDNTSWMEEAGKQEIWISSIDALKRGIKNGDEVKVFNARGTVILPAKVTPRIMPGVVSIPQGAWWTPDKEGIDRRGNVNTLTKYHPTPLAFGNPSHTNLVEVMKA</sequence>
<dbReference type="GO" id="GO:0043546">
    <property type="term" value="F:molybdopterin cofactor binding"/>
    <property type="evidence" value="ECO:0007669"/>
    <property type="project" value="InterPro"/>
</dbReference>
<dbReference type="PROSITE" id="PS00932">
    <property type="entry name" value="MOLYBDOPTERIN_PROK_3"/>
    <property type="match status" value="1"/>
</dbReference>
<dbReference type="InterPro" id="IPR006655">
    <property type="entry name" value="Mopterin_OxRdtase_prok_CS"/>
</dbReference>
<dbReference type="Gene3D" id="3.40.228.10">
    <property type="entry name" value="Dimethylsulfoxide Reductase, domain 2"/>
    <property type="match status" value="2"/>
</dbReference>
<dbReference type="SUPFAM" id="SSF53706">
    <property type="entry name" value="Formate dehydrogenase/DMSO reductase, domains 1-3"/>
    <property type="match status" value="1"/>
</dbReference>
<dbReference type="Pfam" id="PF01568">
    <property type="entry name" value="Molydop_binding"/>
    <property type="match status" value="1"/>
</dbReference>
<evidence type="ECO:0000256" key="4">
    <source>
        <dbReference type="ARBA" id="ARBA00022723"/>
    </source>
</evidence>
<keyword evidence="4" id="KW-0479">Metal-binding</keyword>
<comment type="similarity">
    <text evidence="2">Belongs to the prokaryotic molybdopterin-containing oxidoreductase family.</text>
</comment>
<dbReference type="InterPro" id="IPR009010">
    <property type="entry name" value="Asp_de-COase-like_dom_sf"/>
</dbReference>
<evidence type="ECO:0000259" key="8">
    <source>
        <dbReference type="PROSITE" id="PS51669"/>
    </source>
</evidence>
<dbReference type="HOGENOM" id="CLU_000422_13_3_9"/>
<keyword evidence="3" id="KW-0500">Molybdenum</keyword>
<dbReference type="PROSITE" id="PS51669">
    <property type="entry name" value="4FE4S_MOW_BIS_MGD"/>
    <property type="match status" value="1"/>
</dbReference>